<dbReference type="InterPro" id="IPR034593">
    <property type="entry name" value="DgoD-like"/>
</dbReference>
<dbReference type="InterPro" id="IPR018110">
    <property type="entry name" value="Mandel_Rmase/mucon_lact_enz_CS"/>
</dbReference>
<keyword evidence="1 3" id="KW-0456">Lyase</keyword>
<feature type="domain" description="Mandelate racemase/muconate lactonizing enzyme C-terminal" evidence="2">
    <location>
        <begin position="126"/>
        <end position="231"/>
    </location>
</feature>
<dbReference type="RefSeq" id="WP_379692140.1">
    <property type="nucleotide sequence ID" value="NZ_JBHSXH010000004.1"/>
</dbReference>
<dbReference type="EMBL" id="JBHSXH010000004">
    <property type="protein sequence ID" value="MFC6823691.1"/>
    <property type="molecule type" value="Genomic_DNA"/>
</dbReference>
<sequence>MEIVDYELFAVPPRWLLLKLETDEGITGWGEPIVQGRLETVRTAVSELVEEHLLTSDPLRTEYHWRKLYQSAYFRGGPVLMSALAGIDHALWDIKGRHYDAPIHQLLGGHVRDRMLVHEWLGGNSAEELADAASRARENGYRAFKLNSPHEFRPLETPAAVDRLVEQVAAVRDAVGDDAFLGLDFHGRVSKPMARELLGRVEPYDMMFVDQPVLSEYGDAFRSLAQQTTVPISTGERLYSRHEFKPLFVDNSVSVVQPDVTHVGGITEMRKLASMAEVFDVAVVPHCPLGPVALAASLQVGFASQNVVMQEQDLELHDADSSHGLELLEDPRAFEFEDGYINRLTGPGLGIEVDEDAVREKAQTQVNWHSPIWHHEDGSIAEW</sequence>
<dbReference type="SMART" id="SM00922">
    <property type="entry name" value="MR_MLE"/>
    <property type="match status" value="1"/>
</dbReference>
<dbReference type="GO" id="GO:0008869">
    <property type="term" value="F:galactonate dehydratase activity"/>
    <property type="evidence" value="ECO:0007669"/>
    <property type="project" value="UniProtKB-EC"/>
</dbReference>
<dbReference type="PANTHER" id="PTHR48080:SF2">
    <property type="entry name" value="D-GALACTONATE DEHYDRATASE"/>
    <property type="match status" value="1"/>
</dbReference>
<evidence type="ECO:0000259" key="2">
    <source>
        <dbReference type="SMART" id="SM00922"/>
    </source>
</evidence>
<protein>
    <submittedName>
        <fullName evidence="3">Galactonate dehydratase</fullName>
        <ecNumber evidence="3">4.2.1.6</ecNumber>
    </submittedName>
</protein>
<evidence type="ECO:0000256" key="1">
    <source>
        <dbReference type="ARBA" id="ARBA00023239"/>
    </source>
</evidence>
<dbReference type="InterPro" id="IPR029017">
    <property type="entry name" value="Enolase-like_N"/>
</dbReference>
<dbReference type="Proteomes" id="UP001596408">
    <property type="component" value="Unassembled WGS sequence"/>
</dbReference>
<gene>
    <name evidence="3" type="primary">dgoD</name>
    <name evidence="3" type="ORF">ACFQEV_01540</name>
</gene>
<proteinExistence type="predicted"/>
<dbReference type="PANTHER" id="PTHR48080">
    <property type="entry name" value="D-GALACTONATE DEHYDRATASE-RELATED"/>
    <property type="match status" value="1"/>
</dbReference>
<accession>A0ABD5TSW5</accession>
<evidence type="ECO:0000313" key="3">
    <source>
        <dbReference type="EMBL" id="MFC6823691.1"/>
    </source>
</evidence>
<dbReference type="Gene3D" id="3.30.390.10">
    <property type="entry name" value="Enolase-like, N-terminal domain"/>
    <property type="match status" value="1"/>
</dbReference>
<dbReference type="InterPro" id="IPR013341">
    <property type="entry name" value="Mandelate_racemase_N_dom"/>
</dbReference>
<reference evidence="3 4" key="1">
    <citation type="journal article" date="2019" name="Int. J. Syst. Evol. Microbiol.">
        <title>The Global Catalogue of Microorganisms (GCM) 10K type strain sequencing project: providing services to taxonomists for standard genome sequencing and annotation.</title>
        <authorList>
            <consortium name="The Broad Institute Genomics Platform"/>
            <consortium name="The Broad Institute Genome Sequencing Center for Infectious Disease"/>
            <person name="Wu L."/>
            <person name="Ma J."/>
        </authorList>
    </citation>
    <scope>NUCLEOTIDE SEQUENCE [LARGE SCALE GENOMIC DNA]</scope>
    <source>
        <strain evidence="3 4">YIM 94188</strain>
    </source>
</reference>
<comment type="caution">
    <text evidence="3">The sequence shown here is derived from an EMBL/GenBank/DDBJ whole genome shotgun (WGS) entry which is preliminary data.</text>
</comment>
<evidence type="ECO:0000313" key="4">
    <source>
        <dbReference type="Proteomes" id="UP001596408"/>
    </source>
</evidence>
<dbReference type="AlphaFoldDB" id="A0ABD5TSW5"/>
<dbReference type="PROSITE" id="PS00908">
    <property type="entry name" value="MR_MLE_1"/>
    <property type="match status" value="1"/>
</dbReference>
<dbReference type="InterPro" id="IPR013342">
    <property type="entry name" value="Mandelate_racemase_C"/>
</dbReference>
<dbReference type="NCBIfam" id="NF010624">
    <property type="entry name" value="PRK14017.1"/>
    <property type="match status" value="1"/>
</dbReference>
<dbReference type="Gene3D" id="3.20.20.120">
    <property type="entry name" value="Enolase-like C-terminal domain"/>
    <property type="match status" value="1"/>
</dbReference>
<dbReference type="SUPFAM" id="SSF51604">
    <property type="entry name" value="Enolase C-terminal domain-like"/>
    <property type="match status" value="1"/>
</dbReference>
<dbReference type="InterPro" id="IPR036849">
    <property type="entry name" value="Enolase-like_C_sf"/>
</dbReference>
<dbReference type="SUPFAM" id="SSF54826">
    <property type="entry name" value="Enolase N-terminal domain-like"/>
    <property type="match status" value="1"/>
</dbReference>
<keyword evidence="4" id="KW-1185">Reference proteome</keyword>
<dbReference type="EC" id="4.2.1.6" evidence="3"/>
<organism evidence="3 4">
    <name type="scientific">Halopelagius fulvigenes</name>
    <dbReference type="NCBI Taxonomy" id="1198324"/>
    <lineage>
        <taxon>Archaea</taxon>
        <taxon>Methanobacteriati</taxon>
        <taxon>Methanobacteriota</taxon>
        <taxon>Stenosarchaea group</taxon>
        <taxon>Halobacteria</taxon>
        <taxon>Halobacteriales</taxon>
        <taxon>Haloferacaceae</taxon>
    </lineage>
</organism>
<name>A0ABD5TSW5_9EURY</name>
<dbReference type="Pfam" id="PF13378">
    <property type="entry name" value="MR_MLE_C"/>
    <property type="match status" value="1"/>
</dbReference>
<dbReference type="InterPro" id="IPR029065">
    <property type="entry name" value="Enolase_C-like"/>
</dbReference>
<dbReference type="Pfam" id="PF02746">
    <property type="entry name" value="MR_MLE_N"/>
    <property type="match status" value="1"/>
</dbReference>